<protein>
    <submittedName>
        <fullName evidence="1">Uncharacterized protein</fullName>
    </submittedName>
</protein>
<organism evidence="1">
    <name type="scientific">Rhipicephalus zambeziensis</name>
    <dbReference type="NCBI Taxonomy" id="60191"/>
    <lineage>
        <taxon>Eukaryota</taxon>
        <taxon>Metazoa</taxon>
        <taxon>Ecdysozoa</taxon>
        <taxon>Arthropoda</taxon>
        <taxon>Chelicerata</taxon>
        <taxon>Arachnida</taxon>
        <taxon>Acari</taxon>
        <taxon>Parasitiformes</taxon>
        <taxon>Ixodida</taxon>
        <taxon>Ixodoidea</taxon>
        <taxon>Ixodidae</taxon>
        <taxon>Rhipicephalinae</taxon>
        <taxon>Rhipicephalus</taxon>
        <taxon>Rhipicephalus</taxon>
    </lineage>
</organism>
<accession>A0A224Y640</accession>
<name>A0A224Y640_9ACAR</name>
<dbReference type="EMBL" id="GFPF01001871">
    <property type="protein sequence ID" value="MAA13017.1"/>
    <property type="molecule type" value="Transcribed_RNA"/>
</dbReference>
<evidence type="ECO:0000313" key="1">
    <source>
        <dbReference type="EMBL" id="MAA13017.1"/>
    </source>
</evidence>
<sequence length="104" mass="11799">MWSRKYILSLAFRTFDQRRRKLTLILTNEAVEQRNGEGHAAWLIAGKRLTTPPFLPPQEYSRSRREGAYSLLKPSGEGLCACGNVSFNGSSEIFYVSLGRCRLT</sequence>
<reference evidence="1" key="1">
    <citation type="journal article" date="2017" name="Parasit. Vectors">
        <title>Sialotranscriptomics of Rhipicephalus zambeziensis reveals intricate expression profiles of secretory proteins and suggests tight temporal transcriptional regulation during blood-feeding.</title>
        <authorList>
            <person name="de Castro M.H."/>
            <person name="de Klerk D."/>
            <person name="Pienaar R."/>
            <person name="Rees D.J.G."/>
            <person name="Mans B.J."/>
        </authorList>
    </citation>
    <scope>NUCLEOTIDE SEQUENCE</scope>
    <source>
        <tissue evidence="1">Salivary glands</tissue>
    </source>
</reference>
<dbReference type="AlphaFoldDB" id="A0A224Y640"/>
<proteinExistence type="predicted"/>